<reference evidence="2 3" key="1">
    <citation type="journal article" date="2012" name="J. Bacteriol.">
        <title>Complete genome sequence of Nocardia brasiliensis HUJEG-1.</title>
        <authorList>
            <person name="Vera-Cabrera L."/>
            <person name="Ortiz-Lopez R."/>
            <person name="Elizondo-Gonzalez R."/>
            <person name="Perez-Maya A.A."/>
            <person name="Ocampo-Candiani J."/>
        </authorList>
    </citation>
    <scope>NUCLEOTIDE SEQUENCE [LARGE SCALE GENOMIC DNA]</scope>
    <source>
        <strain evidence="3">ATCC 700358</strain>
    </source>
</reference>
<dbReference type="SUPFAM" id="SSF55729">
    <property type="entry name" value="Acyl-CoA N-acyltransferases (Nat)"/>
    <property type="match status" value="1"/>
</dbReference>
<dbReference type="Gene3D" id="3.40.630.30">
    <property type="match status" value="1"/>
</dbReference>
<organism evidence="2 3">
    <name type="scientific">Nocardia brasiliensis (strain ATCC 700358 / HUJEG-1)</name>
    <dbReference type="NCBI Taxonomy" id="1133849"/>
    <lineage>
        <taxon>Bacteria</taxon>
        <taxon>Bacillati</taxon>
        <taxon>Actinomycetota</taxon>
        <taxon>Actinomycetes</taxon>
        <taxon>Mycobacteriales</taxon>
        <taxon>Nocardiaceae</taxon>
        <taxon>Nocardia</taxon>
    </lineage>
</organism>
<dbReference type="InterPro" id="IPR000182">
    <property type="entry name" value="GNAT_dom"/>
</dbReference>
<protein>
    <submittedName>
        <fullName evidence="2">Putative GCN5-related N-acetyltransferase</fullName>
    </submittedName>
</protein>
<evidence type="ECO:0000313" key="3">
    <source>
        <dbReference type="Proteomes" id="UP000006304"/>
    </source>
</evidence>
<dbReference type="InterPro" id="IPR016181">
    <property type="entry name" value="Acyl_CoA_acyltransferase"/>
</dbReference>
<dbReference type="Pfam" id="PF08445">
    <property type="entry name" value="FR47"/>
    <property type="match status" value="1"/>
</dbReference>
<dbReference type="HOGENOM" id="CLU_064724_2_0_11"/>
<keyword evidence="3" id="KW-1185">Reference proteome</keyword>
<dbReference type="EMBL" id="CP003876">
    <property type="protein sequence ID" value="AFU05028.1"/>
    <property type="molecule type" value="Genomic_DNA"/>
</dbReference>
<dbReference type="AlphaFoldDB" id="K0EYN0"/>
<gene>
    <name evidence="2" type="ORF">O3I_035405</name>
</gene>
<dbReference type="eggNOG" id="COG3393">
    <property type="taxonomic scope" value="Bacteria"/>
</dbReference>
<dbReference type="PROSITE" id="PS51186">
    <property type="entry name" value="GNAT"/>
    <property type="match status" value="1"/>
</dbReference>
<dbReference type="GO" id="GO:0016747">
    <property type="term" value="F:acyltransferase activity, transferring groups other than amino-acyl groups"/>
    <property type="evidence" value="ECO:0007669"/>
    <property type="project" value="InterPro"/>
</dbReference>
<feature type="domain" description="N-acetyltransferase" evidence="1">
    <location>
        <begin position="142"/>
        <end position="277"/>
    </location>
</feature>
<dbReference type="KEGG" id="nbr:O3I_035405"/>
<dbReference type="Proteomes" id="UP000006304">
    <property type="component" value="Chromosome"/>
</dbReference>
<dbReference type="RefSeq" id="WP_014987878.1">
    <property type="nucleotide sequence ID" value="NC_018681.1"/>
</dbReference>
<dbReference type="InterPro" id="IPR013653">
    <property type="entry name" value="GCN5-like_dom"/>
</dbReference>
<name>K0EYN0_NOCB7</name>
<keyword evidence="2" id="KW-0808">Transferase</keyword>
<evidence type="ECO:0000259" key="1">
    <source>
        <dbReference type="PROSITE" id="PS51186"/>
    </source>
</evidence>
<dbReference type="STRING" id="1133849.O3I_035405"/>
<proteinExistence type="predicted"/>
<evidence type="ECO:0000313" key="2">
    <source>
        <dbReference type="EMBL" id="AFU05028.1"/>
    </source>
</evidence>
<sequence length="277" mass="30324">MRIEITTDAAEFRARTESFLLRDPLRHTVITSSVAGHIAGLVSGTSTPRFLSLHAEDGAVAGVAMRVQDRDVYLGELPHKGAGEVADALAEVEPEAAGVEGLVGDATEFAERWSARFDIGFHESYRARLYRLGVLRVPDVPGALRRATESDTELCLEWSEAMYADGGMTWLPTESDTIRRRVGAGQLWFWERDGQPVSLAAHQIPVYKWSRIGLVYTPSALRGRGYASAVTAGLAQDLRSDGLDVCLFADVANRTAGKIYQAIGFHPTHEFVHHTFG</sequence>
<accession>K0EYN0</accession>